<dbReference type="EMBL" id="CDRZ01000277">
    <property type="protein sequence ID" value="CEO90237.1"/>
    <property type="molecule type" value="Genomic_DNA"/>
</dbReference>
<evidence type="ECO:0000313" key="2">
    <source>
        <dbReference type="EMBL" id="CEO90237.1"/>
    </source>
</evidence>
<dbReference type="Proteomes" id="UP000046155">
    <property type="component" value="Unassembled WGS sequence"/>
</dbReference>
<feature type="domain" description="DNA ligase D polymerase" evidence="1">
    <location>
        <begin position="52"/>
        <end position="171"/>
    </location>
</feature>
<dbReference type="PANTHER" id="PTHR42705">
    <property type="entry name" value="BIFUNCTIONAL NON-HOMOLOGOUS END JOINING PROTEIN LIGD"/>
    <property type="match status" value="1"/>
</dbReference>
<gene>
    <name evidence="2" type="ORF">SSCH_770004</name>
</gene>
<keyword evidence="3" id="KW-1185">Reference proteome</keyword>
<name>A0A0B7MRG4_9FIRM</name>
<sequence length="174" mass="19309">MRKADILKATKKDRPGVTVGMQESEKTTISIGGRELVLSNLNKVFYPAKGFTKAQVIDYYSRIAPAVLPHLRGRPVTLKRFPDGVEGKFFYQKECPVHRPDWLCTALVRGEKSEREINFCLLDDIPSLAWAANLAALELHTSLSLSRDPGTPTVLVFDLDPGPPATIIECCWVG</sequence>
<accession>A0A0B7MRG4</accession>
<protein>
    <submittedName>
        <fullName evidence="2">DNA primase-like</fullName>
    </submittedName>
</protein>
<dbReference type="Gene3D" id="3.90.920.10">
    <property type="entry name" value="DNA primase, PRIM domain"/>
    <property type="match status" value="1"/>
</dbReference>
<evidence type="ECO:0000259" key="1">
    <source>
        <dbReference type="Pfam" id="PF21686"/>
    </source>
</evidence>
<dbReference type="AlphaFoldDB" id="A0A0B7MRG4"/>
<dbReference type="InterPro" id="IPR052171">
    <property type="entry name" value="NHEJ_LigD"/>
</dbReference>
<dbReference type="Pfam" id="PF21686">
    <property type="entry name" value="LigD_Prim-Pol"/>
    <property type="match status" value="1"/>
</dbReference>
<dbReference type="InterPro" id="IPR014145">
    <property type="entry name" value="LigD_pol_dom"/>
</dbReference>
<reference evidence="3" key="1">
    <citation type="submission" date="2015-01" db="EMBL/GenBank/DDBJ databases">
        <authorList>
            <person name="Manzoor Shahid"/>
            <person name="Zubair Saima"/>
        </authorList>
    </citation>
    <scope>NUCLEOTIDE SEQUENCE [LARGE SCALE GENOMIC DNA]</scope>
    <source>
        <strain evidence="3">Sp3</strain>
    </source>
</reference>
<organism evidence="2 3">
    <name type="scientific">Syntrophaceticus schinkii</name>
    <dbReference type="NCBI Taxonomy" id="499207"/>
    <lineage>
        <taxon>Bacteria</taxon>
        <taxon>Bacillati</taxon>
        <taxon>Bacillota</taxon>
        <taxon>Clostridia</taxon>
        <taxon>Thermoanaerobacterales</taxon>
        <taxon>Thermoanaerobacterales Family III. Incertae Sedis</taxon>
        <taxon>Syntrophaceticus</taxon>
    </lineage>
</organism>
<dbReference type="PANTHER" id="PTHR42705:SF2">
    <property type="entry name" value="BIFUNCTIONAL NON-HOMOLOGOUS END JOINING PROTEIN LIGD"/>
    <property type="match status" value="1"/>
</dbReference>
<evidence type="ECO:0000313" key="3">
    <source>
        <dbReference type="Proteomes" id="UP000046155"/>
    </source>
</evidence>
<proteinExistence type="predicted"/>